<dbReference type="GO" id="GO:0005634">
    <property type="term" value="C:nucleus"/>
    <property type="evidence" value="ECO:0007669"/>
    <property type="project" value="UniProtKB-ARBA"/>
</dbReference>
<name>A0A9Q3FSV9_9BASI</name>
<dbReference type="InterPro" id="IPR001584">
    <property type="entry name" value="Integrase_cat-core"/>
</dbReference>
<dbReference type="SUPFAM" id="SSF53098">
    <property type="entry name" value="Ribonuclease H-like"/>
    <property type="match status" value="1"/>
</dbReference>
<sequence>MIIQIQEQKTPWEKVHIDWVTALPPGGDRSFNAFSVLVDRYRKTPMFLPCHKDDTAKETAMIDRDSKFTSALWTNLHNLFGTKLSFSTAYHPQSDGLAERMIQTFEDISRILCAYGLEFKDSVSLTNYWCTLIPALKLVYKTSGHSSTGKTPEMLENGWNPRLPYETLKKDLLDIHLRASSFKLILDKVRKNENRCMKDSFKYAKERWEKRHKPPDFKVGDLLLVSTPNFNSIKSQKNLKIPLKDPHYKIITWP</sequence>
<dbReference type="EMBL" id="AVOT02049429">
    <property type="protein sequence ID" value="MBW0544574.1"/>
    <property type="molecule type" value="Genomic_DNA"/>
</dbReference>
<dbReference type="GO" id="GO:0015074">
    <property type="term" value="P:DNA integration"/>
    <property type="evidence" value="ECO:0007669"/>
    <property type="project" value="InterPro"/>
</dbReference>
<dbReference type="PANTHER" id="PTHR37984:SF5">
    <property type="entry name" value="PROTEIN NYNRIN-LIKE"/>
    <property type="match status" value="1"/>
</dbReference>
<dbReference type="InterPro" id="IPR050951">
    <property type="entry name" value="Retrovirus_Pol_polyprotein"/>
</dbReference>
<evidence type="ECO:0000313" key="3">
    <source>
        <dbReference type="EMBL" id="MBW0544574.1"/>
    </source>
</evidence>
<proteinExistence type="predicted"/>
<evidence type="ECO:0000256" key="1">
    <source>
        <dbReference type="ARBA" id="ARBA00022884"/>
    </source>
</evidence>
<organism evidence="3 4">
    <name type="scientific">Austropuccinia psidii MF-1</name>
    <dbReference type="NCBI Taxonomy" id="1389203"/>
    <lineage>
        <taxon>Eukaryota</taxon>
        <taxon>Fungi</taxon>
        <taxon>Dikarya</taxon>
        <taxon>Basidiomycota</taxon>
        <taxon>Pucciniomycotina</taxon>
        <taxon>Pucciniomycetes</taxon>
        <taxon>Pucciniales</taxon>
        <taxon>Sphaerophragmiaceae</taxon>
        <taxon>Austropuccinia</taxon>
    </lineage>
</organism>
<keyword evidence="4" id="KW-1185">Reference proteome</keyword>
<dbReference type="Proteomes" id="UP000765509">
    <property type="component" value="Unassembled WGS sequence"/>
</dbReference>
<dbReference type="AlphaFoldDB" id="A0A9Q3FSV9"/>
<protein>
    <recommendedName>
        <fullName evidence="2">Integrase catalytic domain-containing protein</fullName>
    </recommendedName>
</protein>
<keyword evidence="1" id="KW-0694">RNA-binding</keyword>
<comment type="caution">
    <text evidence="3">The sequence shown here is derived from an EMBL/GenBank/DDBJ whole genome shotgun (WGS) entry which is preliminary data.</text>
</comment>
<dbReference type="InterPro" id="IPR036397">
    <property type="entry name" value="RNaseH_sf"/>
</dbReference>
<evidence type="ECO:0000259" key="2">
    <source>
        <dbReference type="PROSITE" id="PS50994"/>
    </source>
</evidence>
<accession>A0A9Q3FSV9</accession>
<feature type="domain" description="Integrase catalytic" evidence="2">
    <location>
        <begin position="57"/>
        <end position="160"/>
    </location>
</feature>
<reference evidence="3" key="1">
    <citation type="submission" date="2021-03" db="EMBL/GenBank/DDBJ databases">
        <title>Draft genome sequence of rust myrtle Austropuccinia psidii MF-1, a brazilian biotype.</title>
        <authorList>
            <person name="Quecine M.C."/>
            <person name="Pachon D.M.R."/>
            <person name="Bonatelli M.L."/>
            <person name="Correr F.H."/>
            <person name="Franceschini L.M."/>
            <person name="Leite T.F."/>
            <person name="Margarido G.R.A."/>
            <person name="Almeida C.A."/>
            <person name="Ferrarezi J.A."/>
            <person name="Labate C.A."/>
        </authorList>
    </citation>
    <scope>NUCLEOTIDE SEQUENCE</scope>
    <source>
        <strain evidence="3">MF-1</strain>
    </source>
</reference>
<dbReference type="Gene3D" id="3.30.420.10">
    <property type="entry name" value="Ribonuclease H-like superfamily/Ribonuclease H"/>
    <property type="match status" value="1"/>
</dbReference>
<dbReference type="InterPro" id="IPR012337">
    <property type="entry name" value="RNaseH-like_sf"/>
</dbReference>
<dbReference type="PROSITE" id="PS50994">
    <property type="entry name" value="INTEGRASE"/>
    <property type="match status" value="1"/>
</dbReference>
<gene>
    <name evidence="3" type="ORF">O181_084289</name>
</gene>
<dbReference type="PANTHER" id="PTHR37984">
    <property type="entry name" value="PROTEIN CBG26694"/>
    <property type="match status" value="1"/>
</dbReference>
<evidence type="ECO:0000313" key="4">
    <source>
        <dbReference type="Proteomes" id="UP000765509"/>
    </source>
</evidence>
<dbReference type="GO" id="GO:0003723">
    <property type="term" value="F:RNA binding"/>
    <property type="evidence" value="ECO:0007669"/>
    <property type="project" value="UniProtKB-KW"/>
</dbReference>